<evidence type="ECO:0000256" key="2">
    <source>
        <dbReference type="SAM" id="Phobius"/>
    </source>
</evidence>
<feature type="region of interest" description="Disordered" evidence="1">
    <location>
        <begin position="1"/>
        <end position="21"/>
    </location>
</feature>
<keyword evidence="2" id="KW-0472">Membrane</keyword>
<protein>
    <recommendedName>
        <fullName evidence="5">DUF5056 domain-containing protein</fullName>
    </recommendedName>
</protein>
<dbReference type="Proteomes" id="UP001597264">
    <property type="component" value="Unassembled WGS sequence"/>
</dbReference>
<evidence type="ECO:0000313" key="4">
    <source>
        <dbReference type="Proteomes" id="UP001597264"/>
    </source>
</evidence>
<feature type="transmembrane region" description="Helical" evidence="2">
    <location>
        <begin position="80"/>
        <end position="98"/>
    </location>
</feature>
<proteinExistence type="predicted"/>
<dbReference type="RefSeq" id="WP_230438569.1">
    <property type="nucleotide sequence ID" value="NZ_CP087715.1"/>
</dbReference>
<feature type="compositionally biased region" description="Polar residues" evidence="1">
    <location>
        <begin position="1"/>
        <end position="15"/>
    </location>
</feature>
<keyword evidence="2" id="KW-1133">Transmembrane helix</keyword>
<comment type="caution">
    <text evidence="3">The sequence shown here is derived from an EMBL/GenBank/DDBJ whole genome shotgun (WGS) entry which is preliminary data.</text>
</comment>
<keyword evidence="4" id="KW-1185">Reference proteome</keyword>
<evidence type="ECO:0000313" key="3">
    <source>
        <dbReference type="EMBL" id="MFD1216459.1"/>
    </source>
</evidence>
<gene>
    <name evidence="3" type="ORF">ACFQ2X_07620</name>
</gene>
<reference evidence="4" key="1">
    <citation type="journal article" date="2019" name="Int. J. Syst. Evol. Microbiol.">
        <title>The Global Catalogue of Microorganisms (GCM) 10K type strain sequencing project: providing services to taxonomists for standard genome sequencing and annotation.</title>
        <authorList>
            <consortium name="The Broad Institute Genomics Platform"/>
            <consortium name="The Broad Institute Genome Sequencing Center for Infectious Disease"/>
            <person name="Wu L."/>
            <person name="Ma J."/>
        </authorList>
    </citation>
    <scope>NUCLEOTIDE SEQUENCE [LARGE SCALE GENOMIC DNA]</scope>
    <source>
        <strain evidence="4">CCUG 54356</strain>
    </source>
</reference>
<feature type="transmembrane region" description="Helical" evidence="2">
    <location>
        <begin position="110"/>
        <end position="134"/>
    </location>
</feature>
<keyword evidence="2" id="KW-0812">Transmembrane</keyword>
<sequence>MANSRTFGTEVTGTESGMVGKDGMVDMPSGAGDEPDFDTWLSQQLQFNEPHLDNDGFCEQVMAALPAVPARRAQRRASRFQYGAVIAASAIVCWQFPLESVLAQLAQQSISLYSLLGVGALASLVAMTGGIVAARR</sequence>
<organism evidence="3 4">
    <name type="scientific">Microbulbifer celer</name>
    <dbReference type="NCBI Taxonomy" id="435905"/>
    <lineage>
        <taxon>Bacteria</taxon>
        <taxon>Pseudomonadati</taxon>
        <taxon>Pseudomonadota</taxon>
        <taxon>Gammaproteobacteria</taxon>
        <taxon>Cellvibrionales</taxon>
        <taxon>Microbulbiferaceae</taxon>
        <taxon>Microbulbifer</taxon>
    </lineage>
</organism>
<evidence type="ECO:0008006" key="5">
    <source>
        <dbReference type="Google" id="ProtNLM"/>
    </source>
</evidence>
<accession>A0ABW3U7Y4</accession>
<evidence type="ECO:0000256" key="1">
    <source>
        <dbReference type="SAM" id="MobiDB-lite"/>
    </source>
</evidence>
<dbReference type="EMBL" id="JBHTLR010000007">
    <property type="protein sequence ID" value="MFD1216459.1"/>
    <property type="molecule type" value="Genomic_DNA"/>
</dbReference>
<name>A0ABW3U7Y4_9GAMM</name>